<evidence type="ECO:0000313" key="11">
    <source>
        <dbReference type="Proteomes" id="UP001151760"/>
    </source>
</evidence>
<keyword evidence="5" id="KW-0378">Hydrolase</keyword>
<evidence type="ECO:0000256" key="7">
    <source>
        <dbReference type="PROSITE-ProRule" id="PRU00047"/>
    </source>
</evidence>
<reference evidence="10" key="1">
    <citation type="journal article" date="2022" name="Int. J. Mol. Sci.">
        <title>Draft Genome of Tanacetum Coccineum: Genomic Comparison of Closely Related Tanacetum-Family Plants.</title>
        <authorList>
            <person name="Yamashiro T."/>
            <person name="Shiraishi A."/>
            <person name="Nakayama K."/>
            <person name="Satake H."/>
        </authorList>
    </citation>
    <scope>NUCLEOTIDE SEQUENCE</scope>
</reference>
<dbReference type="SMART" id="SM00343">
    <property type="entry name" value="ZnF_C2HC"/>
    <property type="match status" value="1"/>
</dbReference>
<dbReference type="InterPro" id="IPR043502">
    <property type="entry name" value="DNA/RNA_pol_sf"/>
</dbReference>
<keyword evidence="3" id="KW-0540">Nuclease</keyword>
<keyword evidence="11" id="KW-1185">Reference proteome</keyword>
<dbReference type="PANTHER" id="PTHR35046">
    <property type="entry name" value="ZINC KNUCKLE (CCHC-TYPE) FAMILY PROTEIN"/>
    <property type="match status" value="1"/>
</dbReference>
<sequence length="380" mass="43194">MAMKAERMASEIGLSTTTKTSSSKASKSRVDKNKESQPMNSNHYARPIGAKCFRCGESRHRSNMCPKGFTYYSIEIENDRLIIDDAFQEGDEELEYAKPLDGEAEQVTYVVQQTSCSPKIGWIKKGLTLKVTKISKVPLATGKHYNELVTCDVVDIEACHGLLRIPWQHDVDARHQGVKDVVENAIPAVIKPLLPEFGKIMADDTLDALPLLRNIQHQIDLIPGQILPTHYRMSPKESKVVCEKIENSQTEGEHLGHLGKVMKATADNKLFFNLKKCTFLTNKLLFLGYIVSSDGIHVDETKVQAVRDWPSPKTLSEVRSFYGLATFYREKLNEAPQKWSTYEHELYVLVQAMKKWHHYLIQREFVVYSDHQALKQLKGT</sequence>
<evidence type="ECO:0000259" key="9">
    <source>
        <dbReference type="PROSITE" id="PS50158"/>
    </source>
</evidence>
<evidence type="ECO:0000256" key="5">
    <source>
        <dbReference type="ARBA" id="ARBA00022801"/>
    </source>
</evidence>
<dbReference type="PROSITE" id="PS50158">
    <property type="entry name" value="ZF_CCHC"/>
    <property type="match status" value="1"/>
</dbReference>
<evidence type="ECO:0000256" key="3">
    <source>
        <dbReference type="ARBA" id="ARBA00022722"/>
    </source>
</evidence>
<dbReference type="PANTHER" id="PTHR35046:SF18">
    <property type="entry name" value="RNA-DIRECTED DNA POLYMERASE"/>
    <property type="match status" value="1"/>
</dbReference>
<dbReference type="SUPFAM" id="SSF56672">
    <property type="entry name" value="DNA/RNA polymerases"/>
    <property type="match status" value="1"/>
</dbReference>
<feature type="domain" description="CCHC-type" evidence="9">
    <location>
        <begin position="51"/>
        <end position="67"/>
    </location>
</feature>
<protein>
    <submittedName>
        <fullName evidence="10">Transposon ty3-I gag-pol polyprotein</fullName>
    </submittedName>
</protein>
<organism evidence="10 11">
    <name type="scientific">Tanacetum coccineum</name>
    <dbReference type="NCBI Taxonomy" id="301880"/>
    <lineage>
        <taxon>Eukaryota</taxon>
        <taxon>Viridiplantae</taxon>
        <taxon>Streptophyta</taxon>
        <taxon>Embryophyta</taxon>
        <taxon>Tracheophyta</taxon>
        <taxon>Spermatophyta</taxon>
        <taxon>Magnoliopsida</taxon>
        <taxon>eudicotyledons</taxon>
        <taxon>Gunneridae</taxon>
        <taxon>Pentapetalae</taxon>
        <taxon>asterids</taxon>
        <taxon>campanulids</taxon>
        <taxon>Asterales</taxon>
        <taxon>Asteraceae</taxon>
        <taxon>Asteroideae</taxon>
        <taxon>Anthemideae</taxon>
        <taxon>Anthemidinae</taxon>
        <taxon>Tanacetum</taxon>
    </lineage>
</organism>
<evidence type="ECO:0000256" key="4">
    <source>
        <dbReference type="ARBA" id="ARBA00022759"/>
    </source>
</evidence>
<feature type="compositionally biased region" description="Low complexity" evidence="8">
    <location>
        <begin position="15"/>
        <end position="25"/>
    </location>
</feature>
<keyword evidence="4" id="KW-0255">Endonuclease</keyword>
<evidence type="ECO:0000256" key="6">
    <source>
        <dbReference type="ARBA" id="ARBA00022918"/>
    </source>
</evidence>
<proteinExistence type="predicted"/>
<reference evidence="10" key="2">
    <citation type="submission" date="2022-01" db="EMBL/GenBank/DDBJ databases">
        <authorList>
            <person name="Yamashiro T."/>
            <person name="Shiraishi A."/>
            <person name="Satake H."/>
            <person name="Nakayama K."/>
        </authorList>
    </citation>
    <scope>NUCLEOTIDE SEQUENCE</scope>
</reference>
<dbReference type="EMBL" id="BQNB010011257">
    <property type="protein sequence ID" value="GJS88208.1"/>
    <property type="molecule type" value="Genomic_DNA"/>
</dbReference>
<gene>
    <name evidence="10" type="ORF">Tco_0770844</name>
</gene>
<evidence type="ECO:0000313" key="10">
    <source>
        <dbReference type="EMBL" id="GJS88208.1"/>
    </source>
</evidence>
<keyword evidence="7" id="KW-0863">Zinc-finger</keyword>
<evidence type="ECO:0000256" key="2">
    <source>
        <dbReference type="ARBA" id="ARBA00022695"/>
    </source>
</evidence>
<keyword evidence="7" id="KW-0862">Zinc</keyword>
<keyword evidence="1" id="KW-0808">Transferase</keyword>
<evidence type="ECO:0000256" key="1">
    <source>
        <dbReference type="ARBA" id="ARBA00022679"/>
    </source>
</evidence>
<name>A0ABQ4ZH97_9ASTR</name>
<accession>A0ABQ4ZH97</accession>
<keyword evidence="2" id="KW-0548">Nucleotidyltransferase</keyword>
<dbReference type="InterPro" id="IPR043128">
    <property type="entry name" value="Rev_trsase/Diguanyl_cyclase"/>
</dbReference>
<dbReference type="Gene3D" id="3.30.70.270">
    <property type="match status" value="2"/>
</dbReference>
<feature type="region of interest" description="Disordered" evidence="8">
    <location>
        <begin position="1"/>
        <end position="43"/>
    </location>
</feature>
<dbReference type="Proteomes" id="UP001151760">
    <property type="component" value="Unassembled WGS sequence"/>
</dbReference>
<comment type="caution">
    <text evidence="10">The sequence shown here is derived from an EMBL/GenBank/DDBJ whole genome shotgun (WGS) entry which is preliminary data.</text>
</comment>
<dbReference type="InterPro" id="IPR041373">
    <property type="entry name" value="RT_RNaseH"/>
</dbReference>
<dbReference type="Pfam" id="PF17917">
    <property type="entry name" value="RT_RNaseH"/>
    <property type="match status" value="1"/>
</dbReference>
<evidence type="ECO:0000256" key="8">
    <source>
        <dbReference type="SAM" id="MobiDB-lite"/>
    </source>
</evidence>
<keyword evidence="7" id="KW-0479">Metal-binding</keyword>
<keyword evidence="6" id="KW-0695">RNA-directed DNA polymerase</keyword>
<dbReference type="InterPro" id="IPR001878">
    <property type="entry name" value="Znf_CCHC"/>
</dbReference>